<dbReference type="SUPFAM" id="SSF111369">
    <property type="entry name" value="HlyD-like secretion proteins"/>
    <property type="match status" value="1"/>
</dbReference>
<dbReference type="RefSeq" id="WP_188025123.1">
    <property type="nucleotide sequence ID" value="NZ_JACHGR010000001.1"/>
</dbReference>
<evidence type="ECO:0000259" key="2">
    <source>
        <dbReference type="Pfam" id="PF25876"/>
    </source>
</evidence>
<dbReference type="Gene3D" id="2.40.50.100">
    <property type="match status" value="1"/>
</dbReference>
<reference evidence="3 4" key="1">
    <citation type="submission" date="2020-08" db="EMBL/GenBank/DDBJ databases">
        <title>Genomic Encyclopedia of Type Strains, Phase IV (KMG-IV): sequencing the most valuable type-strain genomes for metagenomic binning, comparative biology and taxonomic classification.</title>
        <authorList>
            <person name="Goeker M."/>
        </authorList>
    </citation>
    <scope>NUCLEOTIDE SEQUENCE [LARGE SCALE GENOMIC DNA]</scope>
    <source>
        <strain evidence="3 4">DSM 22975</strain>
    </source>
</reference>
<dbReference type="PANTHER" id="PTHR30438">
    <property type="entry name" value="36 KDA ANTIGEN-RELATED"/>
    <property type="match status" value="1"/>
</dbReference>
<organism evidence="3 4">
    <name type="scientific">Tolumonas osonensis</name>
    <dbReference type="NCBI Taxonomy" id="675874"/>
    <lineage>
        <taxon>Bacteria</taxon>
        <taxon>Pseudomonadati</taxon>
        <taxon>Pseudomonadota</taxon>
        <taxon>Gammaproteobacteria</taxon>
        <taxon>Aeromonadales</taxon>
        <taxon>Aeromonadaceae</taxon>
        <taxon>Tolumonas</taxon>
    </lineage>
</organism>
<feature type="coiled-coil region" evidence="1">
    <location>
        <begin position="75"/>
        <end position="102"/>
    </location>
</feature>
<evidence type="ECO:0000313" key="3">
    <source>
        <dbReference type="EMBL" id="MBB6054301.1"/>
    </source>
</evidence>
<dbReference type="Proteomes" id="UP000585721">
    <property type="component" value="Unassembled WGS sequence"/>
</dbReference>
<dbReference type="EMBL" id="JACHGR010000001">
    <property type="protein sequence ID" value="MBB6054301.1"/>
    <property type="molecule type" value="Genomic_DNA"/>
</dbReference>
<accession>A0A841GGC0</accession>
<sequence length="325" mass="35241">MSASTSLRRSLLLLLLFAIAIAGTVWYYRQPADLSSDLLYGNGRLEATEVDVATKIAGRVASVYADEGDHLQQHQKIAELEVNDIRAQLRAAEAQILQAQQSKQEALAGVASAQSQYNLAKVTLERSEKLMSKNFISKDQLDQVRSALQVAKANFNAAQTRVSAADATEAAANASADVIRSTLQDATLTAPISGRVLYRLAEPGEVLAAGSKVVTLLDLSDVYMSVYLSAAESGQVMLGTPARIMLDALPEPIPAKVVYVAPRAQFTPKEVETRNEREKLMFRIKVRVDPDWLLAHAALAKPGMPGVAYIKLSADTEWPAQLPVR</sequence>
<gene>
    <name evidence="3" type="ORF">HNR75_000166</name>
</gene>
<comment type="caution">
    <text evidence="3">The sequence shown here is derived from an EMBL/GenBank/DDBJ whole genome shotgun (WGS) entry which is preliminary data.</text>
</comment>
<feature type="domain" description="Multidrug resistance protein MdtA-like alpha-helical hairpin" evidence="2">
    <location>
        <begin position="104"/>
        <end position="165"/>
    </location>
</feature>
<dbReference type="AlphaFoldDB" id="A0A841GGC0"/>
<dbReference type="PANTHER" id="PTHR30438:SF2">
    <property type="entry name" value="MEMBRANE PROTEIN"/>
    <property type="match status" value="1"/>
</dbReference>
<evidence type="ECO:0000256" key="1">
    <source>
        <dbReference type="SAM" id="Coils"/>
    </source>
</evidence>
<protein>
    <submittedName>
        <fullName evidence="3">HlyD family secretion protein</fullName>
    </submittedName>
</protein>
<proteinExistence type="predicted"/>
<keyword evidence="1" id="KW-0175">Coiled coil</keyword>
<keyword evidence="4" id="KW-1185">Reference proteome</keyword>
<dbReference type="Gene3D" id="1.10.287.470">
    <property type="entry name" value="Helix hairpin bin"/>
    <property type="match status" value="1"/>
</dbReference>
<dbReference type="GO" id="GO:0005886">
    <property type="term" value="C:plasma membrane"/>
    <property type="evidence" value="ECO:0007669"/>
    <property type="project" value="TreeGrafter"/>
</dbReference>
<name>A0A841GGC0_9GAMM</name>
<dbReference type="InterPro" id="IPR058624">
    <property type="entry name" value="MdtA-like_HH"/>
</dbReference>
<dbReference type="Pfam" id="PF25876">
    <property type="entry name" value="HH_MFP_RND"/>
    <property type="match status" value="1"/>
</dbReference>
<evidence type="ECO:0000313" key="4">
    <source>
        <dbReference type="Proteomes" id="UP000585721"/>
    </source>
</evidence>